<dbReference type="Proteomes" id="UP000695000">
    <property type="component" value="Unplaced"/>
</dbReference>
<dbReference type="RefSeq" id="XP_017777456.1">
    <property type="nucleotide sequence ID" value="XM_017921967.1"/>
</dbReference>
<dbReference type="InterPro" id="IPR017850">
    <property type="entry name" value="Alkaline_phosphatase_core_sf"/>
</dbReference>
<feature type="domain" description="GPI ethanolamine phosphate transferase 2 C-terminal" evidence="2">
    <location>
        <begin position="205"/>
        <end position="369"/>
    </location>
</feature>
<feature type="transmembrane region" description="Helical" evidence="1">
    <location>
        <begin position="347"/>
        <end position="364"/>
    </location>
</feature>
<gene>
    <name evidence="4" type="primary">LOC108563326</name>
</gene>
<name>A0ABM1MSA6_NICVS</name>
<feature type="domain" description="GPI ethanolamine phosphate transferase 2 C-terminal" evidence="2">
    <location>
        <begin position="409"/>
        <end position="551"/>
    </location>
</feature>
<dbReference type="PANTHER" id="PTHR23072:SF0">
    <property type="entry name" value="GPI ETHANOLAMINE PHOSPHATE TRANSFERASE 2"/>
    <property type="match status" value="1"/>
</dbReference>
<dbReference type="Pfam" id="PF19316">
    <property type="entry name" value="PIGO_PIGG"/>
    <property type="match status" value="2"/>
</dbReference>
<feature type="transmembrane region" description="Helical" evidence="1">
    <location>
        <begin position="193"/>
        <end position="222"/>
    </location>
</feature>
<feature type="transmembrane region" description="Helical" evidence="1">
    <location>
        <begin position="439"/>
        <end position="460"/>
    </location>
</feature>
<proteinExistence type="predicted"/>
<reference evidence="4" key="1">
    <citation type="submission" date="2025-08" db="UniProtKB">
        <authorList>
            <consortium name="RefSeq"/>
        </authorList>
    </citation>
    <scope>IDENTIFICATION</scope>
    <source>
        <tissue evidence="4">Whole Larva</tissue>
    </source>
</reference>
<feature type="transmembrane region" description="Helical" evidence="1">
    <location>
        <begin position="228"/>
        <end position="246"/>
    </location>
</feature>
<protein>
    <submittedName>
        <fullName evidence="4">GPI ethanolamine phosphate transferase 2-like</fullName>
    </submittedName>
</protein>
<keyword evidence="1" id="KW-1133">Transmembrane helix</keyword>
<dbReference type="GeneID" id="108563326"/>
<organism evidence="3 4">
    <name type="scientific">Nicrophorus vespilloides</name>
    <name type="common">Boreal carrion beetle</name>
    <dbReference type="NCBI Taxonomy" id="110193"/>
    <lineage>
        <taxon>Eukaryota</taxon>
        <taxon>Metazoa</taxon>
        <taxon>Ecdysozoa</taxon>
        <taxon>Arthropoda</taxon>
        <taxon>Hexapoda</taxon>
        <taxon>Insecta</taxon>
        <taxon>Pterygota</taxon>
        <taxon>Neoptera</taxon>
        <taxon>Endopterygota</taxon>
        <taxon>Coleoptera</taxon>
        <taxon>Polyphaga</taxon>
        <taxon>Staphyliniformia</taxon>
        <taxon>Silphidae</taxon>
        <taxon>Nicrophorinae</taxon>
        <taxon>Nicrophorus</taxon>
    </lineage>
</organism>
<evidence type="ECO:0000259" key="2">
    <source>
        <dbReference type="Pfam" id="PF19316"/>
    </source>
</evidence>
<dbReference type="InterPro" id="IPR045687">
    <property type="entry name" value="PIGG/GPI7_C"/>
</dbReference>
<keyword evidence="1" id="KW-0812">Transmembrane</keyword>
<feature type="transmembrane region" description="Helical" evidence="1">
    <location>
        <begin position="167"/>
        <end position="186"/>
    </location>
</feature>
<feature type="transmembrane region" description="Helical" evidence="1">
    <location>
        <begin position="472"/>
        <end position="491"/>
    </location>
</feature>
<feature type="transmembrane region" description="Helical" evidence="1">
    <location>
        <begin position="548"/>
        <end position="568"/>
    </location>
</feature>
<dbReference type="PANTHER" id="PTHR23072">
    <property type="entry name" value="PHOSPHATIDYLINOSITOL GLYCAN-RELATED"/>
    <property type="match status" value="1"/>
</dbReference>
<sequence length="571" mass="65858">MDVVIEQLVESSRSWDKETLVLVTGDHGMKDSGGHGGTTYAETHVPLMVFGNFTSRSNEAISQTDIPTTLSTLFAIEIPPSSIGKTVQYFVKDYELEEQLYILYYNLLVLRRNSNICEENFVKATQMHKDYLKHYDPKKGKQIYDLYYGCINTISENLVQSSVQQNTVFLIFSMILSINCLILIATKVNAYNVYLYVILLSFFLTCNTQFYYIPLICAMIATIKSLKFQSYNLIPTIPIVLHAILLQSSSFIEEEHQIYLFFTCSVSLILSYLSLKTSILTSLIPLLIIISFRFLRKMNSTGDMWASYPDFSDWLLREDNFNYYQIFFATSLIFNLIILSYFYKPKVLQRCFFAVTFFAIFVFKMHFTNDPQLGKFIWFIIGLSSIALKGNLFKKLITTWVLIITLLLRPYNILLIPACILISAISVKRVQSIEILNLIHSWLGFSLFFCQGHSNSIASIDLAPAYIGLESYIPFIVFTITICHTYAFQILSTLLLMNEKKYEIDEVLQTNVIYRLVILITIYSVTFIQRGHLFVWSVFAPKLLIESVHSVVLFFIYCIVIVLQKIVFNKL</sequence>
<evidence type="ECO:0000313" key="3">
    <source>
        <dbReference type="Proteomes" id="UP000695000"/>
    </source>
</evidence>
<evidence type="ECO:0000256" key="1">
    <source>
        <dbReference type="SAM" id="Phobius"/>
    </source>
</evidence>
<keyword evidence="1" id="KW-0472">Membrane</keyword>
<feature type="transmembrane region" description="Helical" evidence="1">
    <location>
        <begin position="512"/>
        <end position="528"/>
    </location>
</feature>
<feature type="transmembrane region" description="Helical" evidence="1">
    <location>
        <begin position="321"/>
        <end position="341"/>
    </location>
</feature>
<keyword evidence="3" id="KW-1185">Reference proteome</keyword>
<evidence type="ECO:0000313" key="4">
    <source>
        <dbReference type="RefSeq" id="XP_017777456.1"/>
    </source>
</evidence>
<dbReference type="InterPro" id="IPR039527">
    <property type="entry name" value="PIGG/GPI7"/>
</dbReference>
<feature type="transmembrane region" description="Helical" evidence="1">
    <location>
        <begin position="399"/>
        <end position="427"/>
    </location>
</feature>
<feature type="transmembrane region" description="Helical" evidence="1">
    <location>
        <begin position="279"/>
        <end position="295"/>
    </location>
</feature>
<accession>A0ABM1MSA6</accession>
<dbReference type="Gene3D" id="3.40.720.10">
    <property type="entry name" value="Alkaline Phosphatase, subunit A"/>
    <property type="match status" value="1"/>
</dbReference>
<dbReference type="SUPFAM" id="SSF53649">
    <property type="entry name" value="Alkaline phosphatase-like"/>
    <property type="match status" value="1"/>
</dbReference>